<dbReference type="InterPro" id="IPR030395">
    <property type="entry name" value="GP_PDE_dom"/>
</dbReference>
<evidence type="ECO:0000313" key="2">
    <source>
        <dbReference type="EMBL" id="KTD06869.1"/>
    </source>
</evidence>
<keyword evidence="5" id="KW-1185">Reference proteome</keyword>
<dbReference type="PANTHER" id="PTHR46211">
    <property type="entry name" value="GLYCEROPHOSPHORYL DIESTER PHOSPHODIESTERASE"/>
    <property type="match status" value="1"/>
</dbReference>
<dbReference type="Gene3D" id="3.20.20.190">
    <property type="entry name" value="Phosphatidylinositol (PI) phosphodiesterase"/>
    <property type="match status" value="1"/>
</dbReference>
<dbReference type="AlphaFoldDB" id="A0A0W0UG69"/>
<protein>
    <submittedName>
        <fullName evidence="2">Glycerophosphodiester phosphodiesterase, cytosolic</fullName>
    </submittedName>
    <submittedName>
        <fullName evidence="3">Glycerophosphoryl diester phosphodiesterase</fullName>
    </submittedName>
</protein>
<dbReference type="PANTHER" id="PTHR46211:SF1">
    <property type="entry name" value="GLYCEROPHOSPHODIESTER PHOSPHODIESTERASE, CYTOPLASMIC"/>
    <property type="match status" value="1"/>
</dbReference>
<evidence type="ECO:0000313" key="4">
    <source>
        <dbReference type="Proteomes" id="UP000054715"/>
    </source>
</evidence>
<reference evidence="2 4" key="1">
    <citation type="submission" date="2015-11" db="EMBL/GenBank/DDBJ databases">
        <title>Genomic analysis of 38 Legionella species identifies large and diverse effector repertoires.</title>
        <authorList>
            <person name="Burstein D."/>
            <person name="Amaro F."/>
            <person name="Zusman T."/>
            <person name="Lifshitz Z."/>
            <person name="Cohen O."/>
            <person name="Gilbert J.A."/>
            <person name="Pupko T."/>
            <person name="Shuman H.A."/>
            <person name="Segal G."/>
        </authorList>
    </citation>
    <scope>NUCLEOTIDE SEQUENCE [LARGE SCALE GENOMIC DNA]</scope>
    <source>
        <strain evidence="2 4">JA-26-G1-E2</strain>
    </source>
</reference>
<dbReference type="InterPro" id="IPR017946">
    <property type="entry name" value="PLC-like_Pdiesterase_TIM-brl"/>
</dbReference>
<dbReference type="PATRIC" id="fig|455.5.peg.1128"/>
<comment type="caution">
    <text evidence="2">The sequence shown here is derived from an EMBL/GenBank/DDBJ whole genome shotgun (WGS) entry which is preliminary data.</text>
</comment>
<proteinExistence type="predicted"/>
<dbReference type="CDD" id="cd08562">
    <property type="entry name" value="GDPD_EcUgpQ_like"/>
    <property type="match status" value="1"/>
</dbReference>
<organism evidence="2 4">
    <name type="scientific">Legionella jamestowniensis</name>
    <dbReference type="NCBI Taxonomy" id="455"/>
    <lineage>
        <taxon>Bacteria</taxon>
        <taxon>Pseudomonadati</taxon>
        <taxon>Pseudomonadota</taxon>
        <taxon>Gammaproteobacteria</taxon>
        <taxon>Legionellales</taxon>
        <taxon>Legionellaceae</taxon>
        <taxon>Legionella</taxon>
    </lineage>
</organism>
<reference evidence="3 5" key="2">
    <citation type="submission" date="2016-05" db="EMBL/GenBank/DDBJ databases">
        <authorList>
            <person name="Prochazka B."/>
            <person name="Indra A."/>
            <person name="Hasenberger P."/>
            <person name="Blaschitz M."/>
            <person name="Wagner L."/>
            <person name="Wewalka G."/>
            <person name="Sorschag S."/>
            <person name="Schmid D."/>
            <person name="Ruppitsch W."/>
        </authorList>
    </citation>
    <scope>NUCLEOTIDE SEQUENCE [LARGE SCALE GENOMIC DNA]</scope>
    <source>
        <strain evidence="3 5">974010_12</strain>
    </source>
</reference>
<dbReference type="GO" id="GO:0006629">
    <property type="term" value="P:lipid metabolic process"/>
    <property type="evidence" value="ECO:0007669"/>
    <property type="project" value="InterPro"/>
</dbReference>
<dbReference type="Proteomes" id="UP000054715">
    <property type="component" value="Unassembled WGS sequence"/>
</dbReference>
<name>A0A0W0UG69_9GAMM</name>
<dbReference type="NCBIfam" id="NF006989">
    <property type="entry name" value="PRK09454.1"/>
    <property type="match status" value="1"/>
</dbReference>
<dbReference type="Proteomes" id="UP000093336">
    <property type="component" value="Unassembled WGS sequence"/>
</dbReference>
<evidence type="ECO:0000313" key="5">
    <source>
        <dbReference type="Proteomes" id="UP000093336"/>
    </source>
</evidence>
<dbReference type="PROSITE" id="PS51704">
    <property type="entry name" value="GP_PDE"/>
    <property type="match status" value="1"/>
</dbReference>
<dbReference type="STRING" id="455.Ljam_1064"/>
<dbReference type="OrthoDB" id="9795622at2"/>
<evidence type="ECO:0000313" key="3">
    <source>
        <dbReference type="EMBL" id="OCH97613.1"/>
    </source>
</evidence>
<dbReference type="GO" id="GO:0008081">
    <property type="term" value="F:phosphoric diester hydrolase activity"/>
    <property type="evidence" value="ECO:0007669"/>
    <property type="project" value="InterPro"/>
</dbReference>
<dbReference type="EMBL" id="LYOZ01000030">
    <property type="protein sequence ID" value="OCH97613.1"/>
    <property type="molecule type" value="Genomic_DNA"/>
</dbReference>
<evidence type="ECO:0000259" key="1">
    <source>
        <dbReference type="PROSITE" id="PS51704"/>
    </source>
</evidence>
<accession>A0A0W0UG69</accession>
<dbReference type="RefSeq" id="WP_058449098.1">
    <property type="nucleotide sequence ID" value="NZ_CAAAJF010000019.1"/>
</dbReference>
<dbReference type="Pfam" id="PF03009">
    <property type="entry name" value="GDPD"/>
    <property type="match status" value="1"/>
</dbReference>
<feature type="domain" description="GP-PDE" evidence="1">
    <location>
        <begin position="9"/>
        <end position="244"/>
    </location>
</feature>
<dbReference type="PROSITE" id="PS50007">
    <property type="entry name" value="PIPLC_X_DOMAIN"/>
    <property type="match status" value="1"/>
</dbReference>
<gene>
    <name evidence="2" type="primary">ugpQ</name>
    <name evidence="3" type="ORF">A8135_14065</name>
    <name evidence="2" type="ORF">Ljam_1064</name>
</gene>
<dbReference type="EMBL" id="LNYG01000013">
    <property type="protein sequence ID" value="KTD06869.1"/>
    <property type="molecule type" value="Genomic_DNA"/>
</dbReference>
<sequence>MQQQSQTIEKIIGHRGASAYAPENTLAAFDKALALGCRYLEFDVMVSADGEPFVFHDETLKRTTDGRGEIGLVTAEYLQSLDAGRWFSRRYRGEKIPHFREALEWLTFSNVQANIEIKPYPGTTEQTTVAVLSHINRYWPQNKPLPLISSFDLAALTLCRSLAPEMPLGLLLDQWDKDWLEKAKELACYSVHCNKRALTAARVKEIKGQGYKLLVYTVNRRRQAKKLFDWGVDAVFSDYPDLLS</sequence>
<dbReference type="SUPFAM" id="SSF51695">
    <property type="entry name" value="PLC-like phosphodiesterases"/>
    <property type="match status" value="1"/>
</dbReference>